<dbReference type="EMBL" id="JAFIQS010000012">
    <property type="protein sequence ID" value="KAG5164304.1"/>
    <property type="molecule type" value="Genomic_DNA"/>
</dbReference>
<reference evidence="1" key="1">
    <citation type="submission" date="2021-02" db="EMBL/GenBank/DDBJ databases">
        <title>Psilocybe cubensis genome.</title>
        <authorList>
            <person name="Mckernan K.J."/>
            <person name="Crawford S."/>
            <person name="Trippe A."/>
            <person name="Kane L.T."/>
            <person name="Mclaughlin S."/>
        </authorList>
    </citation>
    <scope>NUCLEOTIDE SEQUENCE [LARGE SCALE GENOMIC DNA]</scope>
    <source>
        <strain evidence="1">MGC-MH-2018</strain>
    </source>
</reference>
<gene>
    <name evidence="1" type="ORF">JR316_010810</name>
</gene>
<accession>A0A8H7XR49</accession>
<protein>
    <recommendedName>
        <fullName evidence="2">F-box domain-containing protein</fullName>
    </recommendedName>
</protein>
<organism evidence="1">
    <name type="scientific">Psilocybe cubensis</name>
    <name type="common">Psychedelic mushroom</name>
    <name type="synonym">Stropharia cubensis</name>
    <dbReference type="NCBI Taxonomy" id="181762"/>
    <lineage>
        <taxon>Eukaryota</taxon>
        <taxon>Fungi</taxon>
        <taxon>Dikarya</taxon>
        <taxon>Basidiomycota</taxon>
        <taxon>Agaricomycotina</taxon>
        <taxon>Agaricomycetes</taxon>
        <taxon>Agaricomycetidae</taxon>
        <taxon>Agaricales</taxon>
        <taxon>Agaricineae</taxon>
        <taxon>Strophariaceae</taxon>
        <taxon>Psilocybe</taxon>
    </lineage>
</organism>
<proteinExistence type="predicted"/>
<name>A0A8H7XR49_PSICU</name>
<dbReference type="OrthoDB" id="3054765at2759"/>
<sequence>MNGTNASNSSLARFEPRQVTPIDSLPFEILSKILFECIKEIIEGKPARISALIGPRNQPHSFKLVSKFWKDVAEGTSSLWSHISAPPYNPLTYRKDPYATSTFVSTWLNASKSLPLHVYHPRYELQIREMFFANDPQIHAAMDALNKSIALHRRQMLDLFVAHEQRWESLQISFTLSLLRHFTSKHLFAGHKVGERLSRLKISLDDWNITLSKVNKLFRWIAALPVLRHLELDDPHNVAGDFTLVPWRTLTRVLYRRRFLTFEDSFWLLRQCTSATDITLISGHGSNPRWPLPTPPTISVPYRLEATTKLVLWGLEFPLDLLKRLSLPRLECLEITSCFSTCLDPGDALSCFLDQSQCRLRRFVVSDLALAEWRHNVYSGTLSSLPPMTVSDFSCILEALQSYKVGNVLFRFKHHTRTVEEFQSSTGLLRYICPLFNLRVWMDDTEKARTARRPHIRFCVGWEES</sequence>
<dbReference type="AlphaFoldDB" id="A0A8H7XR49"/>
<comment type="caution">
    <text evidence="1">The sequence shown here is derived from an EMBL/GenBank/DDBJ whole genome shotgun (WGS) entry which is preliminary data.</text>
</comment>
<evidence type="ECO:0000313" key="1">
    <source>
        <dbReference type="EMBL" id="KAG5164304.1"/>
    </source>
</evidence>
<evidence type="ECO:0008006" key="2">
    <source>
        <dbReference type="Google" id="ProtNLM"/>
    </source>
</evidence>